<evidence type="ECO:0000313" key="4">
    <source>
        <dbReference type="Proteomes" id="UP001472677"/>
    </source>
</evidence>
<reference evidence="3 4" key="1">
    <citation type="journal article" date="2024" name="G3 (Bethesda)">
        <title>Genome assembly of Hibiscus sabdariffa L. provides insights into metabolisms of medicinal natural products.</title>
        <authorList>
            <person name="Kim T."/>
        </authorList>
    </citation>
    <scope>NUCLEOTIDE SEQUENCE [LARGE SCALE GENOMIC DNA]</scope>
    <source>
        <strain evidence="3">TK-2024</strain>
        <tissue evidence="3">Old leaves</tissue>
    </source>
</reference>
<evidence type="ECO:0000256" key="1">
    <source>
        <dbReference type="SAM" id="Coils"/>
    </source>
</evidence>
<comment type="caution">
    <text evidence="3">The sequence shown here is derived from an EMBL/GenBank/DDBJ whole genome shotgun (WGS) entry which is preliminary data.</text>
</comment>
<dbReference type="Proteomes" id="UP001472677">
    <property type="component" value="Unassembled WGS sequence"/>
</dbReference>
<dbReference type="EMBL" id="JBBPBM010000005">
    <property type="protein sequence ID" value="KAK8584488.1"/>
    <property type="molecule type" value="Genomic_DNA"/>
</dbReference>
<feature type="region of interest" description="Disordered" evidence="2">
    <location>
        <begin position="1"/>
        <end position="82"/>
    </location>
</feature>
<protein>
    <submittedName>
        <fullName evidence="3">Uncharacterized protein</fullName>
    </submittedName>
</protein>
<gene>
    <name evidence="3" type="ORF">V6N12_068731</name>
</gene>
<keyword evidence="1" id="KW-0175">Coiled coil</keyword>
<feature type="compositionally biased region" description="Basic and acidic residues" evidence="2">
    <location>
        <begin position="7"/>
        <end position="17"/>
    </location>
</feature>
<name>A0ABR2FR13_9ROSI</name>
<keyword evidence="4" id="KW-1185">Reference proteome</keyword>
<evidence type="ECO:0000313" key="3">
    <source>
        <dbReference type="EMBL" id="KAK8584488.1"/>
    </source>
</evidence>
<proteinExistence type="predicted"/>
<accession>A0ABR2FR13</accession>
<sequence length="171" mass="19512">MEIIKSMQKENRDKDEAGGSLSSEEGEFHSISMDAITEKEKMKKINALKPPLPRLDRKPSKRHKSKSFKAPTPPSASSLPISIRPLSRKLKVVDITNEENKTYFKKLEGEKERYVTQIQELERAADEVVNKNSKEMSALRQAHHNEMGNLKLETQALKEEIARMKIITIVS</sequence>
<evidence type="ECO:0000256" key="2">
    <source>
        <dbReference type="SAM" id="MobiDB-lite"/>
    </source>
</evidence>
<organism evidence="3 4">
    <name type="scientific">Hibiscus sabdariffa</name>
    <name type="common">roselle</name>
    <dbReference type="NCBI Taxonomy" id="183260"/>
    <lineage>
        <taxon>Eukaryota</taxon>
        <taxon>Viridiplantae</taxon>
        <taxon>Streptophyta</taxon>
        <taxon>Embryophyta</taxon>
        <taxon>Tracheophyta</taxon>
        <taxon>Spermatophyta</taxon>
        <taxon>Magnoliopsida</taxon>
        <taxon>eudicotyledons</taxon>
        <taxon>Gunneridae</taxon>
        <taxon>Pentapetalae</taxon>
        <taxon>rosids</taxon>
        <taxon>malvids</taxon>
        <taxon>Malvales</taxon>
        <taxon>Malvaceae</taxon>
        <taxon>Malvoideae</taxon>
        <taxon>Hibiscus</taxon>
    </lineage>
</organism>
<feature type="coiled-coil region" evidence="1">
    <location>
        <begin position="104"/>
        <end position="160"/>
    </location>
</feature>